<keyword evidence="1" id="KW-0805">Transcription regulation</keyword>
<dbReference type="Pfam" id="PF00392">
    <property type="entry name" value="GntR"/>
    <property type="match status" value="1"/>
</dbReference>
<dbReference type="PROSITE" id="PS50949">
    <property type="entry name" value="HTH_GNTR"/>
    <property type="match status" value="1"/>
</dbReference>
<dbReference type="SUPFAM" id="SSF116726">
    <property type="entry name" value="TrkA C-terminal domain-like"/>
    <property type="match status" value="1"/>
</dbReference>
<dbReference type="RefSeq" id="WP_186876848.1">
    <property type="nucleotide sequence ID" value="NZ_JACOPF010000004.1"/>
</dbReference>
<evidence type="ECO:0000256" key="1">
    <source>
        <dbReference type="ARBA" id="ARBA00023015"/>
    </source>
</evidence>
<evidence type="ECO:0000313" key="6">
    <source>
        <dbReference type="EMBL" id="MBC5690187.1"/>
    </source>
</evidence>
<dbReference type="PANTHER" id="PTHR30445:SF8">
    <property type="entry name" value="K(+)_H(+) ANTIPORTER SUBUNIT KHTT"/>
    <property type="match status" value="1"/>
</dbReference>
<evidence type="ECO:0000259" key="4">
    <source>
        <dbReference type="PROSITE" id="PS50949"/>
    </source>
</evidence>
<evidence type="ECO:0000313" key="7">
    <source>
        <dbReference type="Proteomes" id="UP000652477"/>
    </source>
</evidence>
<comment type="caution">
    <text evidence="6">The sequence shown here is derived from an EMBL/GenBank/DDBJ whole genome shotgun (WGS) entry which is preliminary data.</text>
</comment>
<evidence type="ECO:0000259" key="5">
    <source>
        <dbReference type="PROSITE" id="PS51202"/>
    </source>
</evidence>
<sequence length="205" mass="22943">MRISKNIPIYGRVAYDIASQIANGKLAEGQRFSGRSLMGSQYGVSSETIRRAMNLLSNMNIIEIQQNVGATIISRQNALVYVEQYKVDNDLRALKSQLKELTSQRDQLNRDIYDTFLKIMDLEERFKDSEQLKTYEFTVRADSKAAGKTLADIQFRQSTGGTVVAIRRDGKIQLSPDSETTLYIGDVLVVACNVASISYITELVG</sequence>
<keyword evidence="7" id="KW-1185">Reference proteome</keyword>
<accession>A0A923LJV0</accession>
<dbReference type="Gene3D" id="3.30.70.1450">
    <property type="entry name" value="Regulator of K+ conductance, C-terminal domain"/>
    <property type="match status" value="1"/>
</dbReference>
<dbReference type="PROSITE" id="PS51202">
    <property type="entry name" value="RCK_C"/>
    <property type="match status" value="1"/>
</dbReference>
<dbReference type="AlphaFoldDB" id="A0A923LJV0"/>
<dbReference type="SUPFAM" id="SSF46785">
    <property type="entry name" value="Winged helix' DNA-binding domain"/>
    <property type="match status" value="1"/>
</dbReference>
<gene>
    <name evidence="6" type="ORF">H8S37_14815</name>
</gene>
<evidence type="ECO:0000256" key="2">
    <source>
        <dbReference type="ARBA" id="ARBA00023125"/>
    </source>
</evidence>
<keyword evidence="2" id="KW-0238">DNA-binding</keyword>
<proteinExistence type="predicted"/>
<dbReference type="InterPro" id="IPR036390">
    <property type="entry name" value="WH_DNA-bd_sf"/>
</dbReference>
<dbReference type="Pfam" id="PF02080">
    <property type="entry name" value="TrkA_C"/>
    <property type="match status" value="1"/>
</dbReference>
<dbReference type="InterPro" id="IPR050144">
    <property type="entry name" value="AAE_transporter"/>
</dbReference>
<dbReference type="GO" id="GO:0003700">
    <property type="term" value="F:DNA-binding transcription factor activity"/>
    <property type="evidence" value="ECO:0007669"/>
    <property type="project" value="InterPro"/>
</dbReference>
<dbReference type="EMBL" id="JACOPF010000004">
    <property type="protein sequence ID" value="MBC5690187.1"/>
    <property type="molecule type" value="Genomic_DNA"/>
</dbReference>
<dbReference type="Gene3D" id="1.10.10.10">
    <property type="entry name" value="Winged helix-like DNA-binding domain superfamily/Winged helix DNA-binding domain"/>
    <property type="match status" value="1"/>
</dbReference>
<name>A0A923LJV0_9FIRM</name>
<dbReference type="InterPro" id="IPR036388">
    <property type="entry name" value="WH-like_DNA-bd_sf"/>
</dbReference>
<feature type="domain" description="HTH gntR-type" evidence="4">
    <location>
        <begin position="7"/>
        <end position="75"/>
    </location>
</feature>
<reference evidence="6" key="1">
    <citation type="submission" date="2020-08" db="EMBL/GenBank/DDBJ databases">
        <title>Genome public.</title>
        <authorList>
            <person name="Liu C."/>
            <person name="Sun Q."/>
        </authorList>
    </citation>
    <scope>NUCLEOTIDE SEQUENCE</scope>
    <source>
        <strain evidence="6">NSJ-55</strain>
    </source>
</reference>
<dbReference type="GO" id="GO:0008324">
    <property type="term" value="F:monoatomic cation transmembrane transporter activity"/>
    <property type="evidence" value="ECO:0007669"/>
    <property type="project" value="InterPro"/>
</dbReference>
<feature type="domain" description="RCK C-terminal" evidence="5">
    <location>
        <begin position="121"/>
        <end position="205"/>
    </location>
</feature>
<dbReference type="InterPro" id="IPR006037">
    <property type="entry name" value="RCK_C"/>
</dbReference>
<dbReference type="InterPro" id="IPR000524">
    <property type="entry name" value="Tscrpt_reg_HTH_GntR"/>
</dbReference>
<dbReference type="InterPro" id="IPR036721">
    <property type="entry name" value="RCK_C_sf"/>
</dbReference>
<keyword evidence="3" id="KW-0804">Transcription</keyword>
<evidence type="ECO:0000256" key="3">
    <source>
        <dbReference type="ARBA" id="ARBA00023163"/>
    </source>
</evidence>
<dbReference type="SMART" id="SM00345">
    <property type="entry name" value="HTH_GNTR"/>
    <property type="match status" value="1"/>
</dbReference>
<dbReference type="PANTHER" id="PTHR30445">
    <property type="entry name" value="K(+)_H(+) ANTIPORTER SUBUNIT KHTT"/>
    <property type="match status" value="1"/>
</dbReference>
<organism evidence="6 7">
    <name type="scientific">Mediterraneibacter hominis</name>
    <dbReference type="NCBI Taxonomy" id="2763054"/>
    <lineage>
        <taxon>Bacteria</taxon>
        <taxon>Bacillati</taxon>
        <taxon>Bacillota</taxon>
        <taxon>Clostridia</taxon>
        <taxon>Lachnospirales</taxon>
        <taxon>Lachnospiraceae</taxon>
        <taxon>Mediterraneibacter</taxon>
    </lineage>
</organism>
<dbReference type="GO" id="GO:0006813">
    <property type="term" value="P:potassium ion transport"/>
    <property type="evidence" value="ECO:0007669"/>
    <property type="project" value="InterPro"/>
</dbReference>
<dbReference type="GO" id="GO:0003677">
    <property type="term" value="F:DNA binding"/>
    <property type="evidence" value="ECO:0007669"/>
    <property type="project" value="UniProtKB-KW"/>
</dbReference>
<protein>
    <submittedName>
        <fullName evidence="6">GntR family transcriptional regulator</fullName>
    </submittedName>
</protein>
<dbReference type="Proteomes" id="UP000652477">
    <property type="component" value="Unassembled WGS sequence"/>
</dbReference>